<name>Q2SGB3_HAHCH</name>
<gene>
    <name evidence="1" type="ordered locus">HCH_03568</name>
</gene>
<dbReference type="RefSeq" id="WP_011397379.1">
    <property type="nucleotide sequence ID" value="NC_007645.1"/>
</dbReference>
<dbReference type="HOGENOM" id="CLU_2259830_0_0_6"/>
<accession>Q2SGB3</accession>
<dbReference type="OrthoDB" id="6197930at2"/>
<dbReference type="EMBL" id="CP000155">
    <property type="protein sequence ID" value="ABC30311.1"/>
    <property type="molecule type" value="Genomic_DNA"/>
</dbReference>
<proteinExistence type="predicted"/>
<keyword evidence="2" id="KW-1185">Reference proteome</keyword>
<dbReference type="InterPro" id="IPR046689">
    <property type="entry name" value="DUF6559"/>
</dbReference>
<evidence type="ECO:0000313" key="1">
    <source>
        <dbReference type="EMBL" id="ABC30311.1"/>
    </source>
</evidence>
<reference evidence="1 2" key="1">
    <citation type="journal article" date="2005" name="Nucleic Acids Res.">
        <title>Genomic blueprint of Hahella chejuensis, a marine microbe producing an algicidal agent.</title>
        <authorList>
            <person name="Jeong H."/>
            <person name="Yim J.H."/>
            <person name="Lee C."/>
            <person name="Choi S.-H."/>
            <person name="Park Y.K."/>
            <person name="Yoon S.H."/>
            <person name="Hur C.-G."/>
            <person name="Kang H.-Y."/>
            <person name="Kim D."/>
            <person name="Lee H.H."/>
            <person name="Park K.H."/>
            <person name="Park S.-H."/>
            <person name="Park H.-S."/>
            <person name="Lee H.K."/>
            <person name="Oh T.K."/>
            <person name="Kim J.F."/>
        </authorList>
    </citation>
    <scope>NUCLEOTIDE SEQUENCE [LARGE SCALE GENOMIC DNA]</scope>
    <source>
        <strain evidence="1 2">KCTC 2396</strain>
    </source>
</reference>
<dbReference type="Pfam" id="PF20196">
    <property type="entry name" value="DUF6559"/>
    <property type="match status" value="1"/>
</dbReference>
<evidence type="ECO:0000313" key="2">
    <source>
        <dbReference type="Proteomes" id="UP000000238"/>
    </source>
</evidence>
<dbReference type="Proteomes" id="UP000000238">
    <property type="component" value="Chromosome"/>
</dbReference>
<dbReference type="AlphaFoldDB" id="Q2SGB3"/>
<sequence>MDIEDKVKRKDAIRKYIGVLGPELRKRHDKKKYYSGDEVKQALAALELSEKFIAFALALYCSKDEYEKAMPQPGGKIMNYAEAKTVALNIALAGSSLGSGEGE</sequence>
<dbReference type="KEGG" id="hch:HCH_03568"/>
<protein>
    <submittedName>
        <fullName evidence="1">Uncharacterized protein</fullName>
    </submittedName>
</protein>
<organism evidence="1 2">
    <name type="scientific">Hahella chejuensis (strain KCTC 2396)</name>
    <dbReference type="NCBI Taxonomy" id="349521"/>
    <lineage>
        <taxon>Bacteria</taxon>
        <taxon>Pseudomonadati</taxon>
        <taxon>Pseudomonadota</taxon>
        <taxon>Gammaproteobacteria</taxon>
        <taxon>Oceanospirillales</taxon>
        <taxon>Hahellaceae</taxon>
        <taxon>Hahella</taxon>
    </lineage>
</organism>